<reference evidence="2" key="1">
    <citation type="thesis" date="2020" institute="ProQuest LLC" country="789 East Eisenhower Parkway, Ann Arbor, MI, USA">
        <title>Comparative Genomics and Chromosome Evolution.</title>
        <authorList>
            <person name="Mudd A.B."/>
        </authorList>
    </citation>
    <scope>NUCLEOTIDE SEQUENCE</scope>
    <source>
        <strain evidence="2">1538</strain>
        <tissue evidence="2">Blood</tissue>
    </source>
</reference>
<sequence length="476" mass="54285">MPADSSVKLLEKELNEATARGQTYQDRIKSLTAEVVPSLELKLSEVSSQKEALRTQLLALEKEQSAQIMFYTESLEFLEQENHICREQVAEIESQLKTHHLNLLERNYQCENLKDTIKVLEKNISELKQKLADKEYEAQNMTEKTAKEISNSFSEVSKIKTHLLDVIRNLTECVKKEGKLNDYGLHTPGRSLALSNTFTEDSIQTTILNTTDSEDAKAEGIRSETSAFTVVHPVASPSGSTPAVNLADMLNELSSVVSDVVNASSHAMDTKQDFIRNLKMDISTLKDELQNQRYQHKSDVRDLQEEVDKLNRRNSALDEKLTSKEKHIRGLQELVHQHEQKILQQLTKVNESEDLVQENSKLKLSIKQLENEVEVLKRMLAKNPSDTARDWVEEKLMMHKDLTTLSIKLGDVEYSKSEAVQRLMRHKDILTANLAHSEKEVQKLDDIIEKIREALLSVPDVVNQCDTLRQIMAFLK</sequence>
<dbReference type="PANTHER" id="PTHR15347">
    <property type="entry name" value="SPERM-ASSOCIATED ANTIGEN 5"/>
    <property type="match status" value="1"/>
</dbReference>
<dbReference type="AlphaFoldDB" id="A0AAV3B524"/>
<comment type="caution">
    <text evidence="2">The sequence shown here is derived from an EMBL/GenBank/DDBJ whole genome shotgun (WGS) entry which is preliminary data.</text>
</comment>
<evidence type="ECO:0000313" key="3">
    <source>
        <dbReference type="Proteomes" id="UP001181693"/>
    </source>
</evidence>
<feature type="coiled-coil region" evidence="1">
    <location>
        <begin position="420"/>
        <end position="454"/>
    </location>
</feature>
<dbReference type="GO" id="GO:0051301">
    <property type="term" value="P:cell division"/>
    <property type="evidence" value="ECO:0007669"/>
    <property type="project" value="InterPro"/>
</dbReference>
<organism evidence="2 3">
    <name type="scientific">Pyxicephalus adspersus</name>
    <name type="common">African bullfrog</name>
    <dbReference type="NCBI Taxonomy" id="30357"/>
    <lineage>
        <taxon>Eukaryota</taxon>
        <taxon>Metazoa</taxon>
        <taxon>Chordata</taxon>
        <taxon>Craniata</taxon>
        <taxon>Vertebrata</taxon>
        <taxon>Euteleostomi</taxon>
        <taxon>Amphibia</taxon>
        <taxon>Batrachia</taxon>
        <taxon>Anura</taxon>
        <taxon>Neobatrachia</taxon>
        <taxon>Ranoidea</taxon>
        <taxon>Pyxicephalidae</taxon>
        <taxon>Pyxicephalinae</taxon>
        <taxon>Pyxicephalus</taxon>
    </lineage>
</organism>
<name>A0AAV3B524_PYXAD</name>
<accession>A0AAV3B524</accession>
<dbReference type="GO" id="GO:0051988">
    <property type="term" value="P:regulation of attachment of spindle microtubules to kinetochore"/>
    <property type="evidence" value="ECO:0007669"/>
    <property type="project" value="InterPro"/>
</dbReference>
<evidence type="ECO:0000313" key="2">
    <source>
        <dbReference type="EMBL" id="DBA34284.1"/>
    </source>
</evidence>
<dbReference type="Proteomes" id="UP001181693">
    <property type="component" value="Unassembled WGS sequence"/>
</dbReference>
<keyword evidence="3" id="KW-1185">Reference proteome</keyword>
<gene>
    <name evidence="2" type="ORF">GDO54_001862</name>
</gene>
<keyword evidence="1" id="KW-0175">Coiled coil</keyword>
<feature type="coiled-coil region" evidence="1">
    <location>
        <begin position="7"/>
        <end position="144"/>
    </location>
</feature>
<dbReference type="EMBL" id="DYDO01000001">
    <property type="protein sequence ID" value="DBA34284.1"/>
    <property type="molecule type" value="Genomic_DNA"/>
</dbReference>
<protein>
    <submittedName>
        <fullName evidence="2">Uncharacterized protein</fullName>
    </submittedName>
</protein>
<proteinExistence type="predicted"/>
<evidence type="ECO:0000256" key="1">
    <source>
        <dbReference type="SAM" id="Coils"/>
    </source>
</evidence>
<feature type="coiled-coil region" evidence="1">
    <location>
        <begin position="275"/>
        <end position="379"/>
    </location>
</feature>
<dbReference type="InterPro" id="IPR028728">
    <property type="entry name" value="Astrin"/>
</dbReference>
<dbReference type="PANTHER" id="PTHR15347:SF1">
    <property type="entry name" value="SPERM-ASSOCIATED ANTIGEN 5"/>
    <property type="match status" value="1"/>
</dbReference>